<dbReference type="InterPro" id="IPR037158">
    <property type="entry name" value="Thr_synth_N_sf"/>
</dbReference>
<keyword evidence="3 5" id="KW-0663">Pyridoxal phosphate</keyword>
<dbReference type="OrthoDB" id="9763107at2"/>
<evidence type="ECO:0000313" key="9">
    <source>
        <dbReference type="Proteomes" id="UP000001349"/>
    </source>
</evidence>
<keyword evidence="9" id="KW-1185">Reference proteome</keyword>
<dbReference type="RefSeq" id="WP_015924948.1">
    <property type="nucleotide sequence ID" value="NC_011898.1"/>
</dbReference>
<comment type="similarity">
    <text evidence="2">Belongs to the threonine synthase family.</text>
</comment>
<evidence type="ECO:0000256" key="2">
    <source>
        <dbReference type="ARBA" id="ARBA00005517"/>
    </source>
</evidence>
<dbReference type="PANTHER" id="PTHR43515">
    <property type="entry name" value="THREONINE SYNTHASE-LIKE 1"/>
    <property type="match status" value="1"/>
</dbReference>
<dbReference type="NCBIfam" id="TIGR00260">
    <property type="entry name" value="thrC"/>
    <property type="match status" value="1"/>
</dbReference>
<dbReference type="eggNOG" id="COG0498">
    <property type="taxonomic scope" value="Bacteria"/>
</dbReference>
<dbReference type="PANTHER" id="PTHR43515:SF1">
    <property type="entry name" value="THREONINE SYNTHASE-LIKE 1"/>
    <property type="match status" value="1"/>
</dbReference>
<dbReference type="GO" id="GO:0009088">
    <property type="term" value="P:threonine biosynthetic process"/>
    <property type="evidence" value="ECO:0007669"/>
    <property type="project" value="UniProtKB-UniRule"/>
</dbReference>
<protein>
    <recommendedName>
        <fullName evidence="4">Threonine synthase</fullName>
        <ecNumber evidence="4">4.2.3.1</ecNumber>
    </recommendedName>
</protein>
<dbReference type="GO" id="GO:0005737">
    <property type="term" value="C:cytoplasm"/>
    <property type="evidence" value="ECO:0007669"/>
    <property type="project" value="TreeGrafter"/>
</dbReference>
<proteinExistence type="inferred from homology"/>
<dbReference type="CDD" id="cd01560">
    <property type="entry name" value="Thr-synth_2"/>
    <property type="match status" value="1"/>
</dbReference>
<organism evidence="8 9">
    <name type="scientific">Ruminiclostridium cellulolyticum (strain ATCC 35319 / DSM 5812 / JCM 6584 / H10)</name>
    <name type="common">Clostridium cellulolyticum</name>
    <dbReference type="NCBI Taxonomy" id="394503"/>
    <lineage>
        <taxon>Bacteria</taxon>
        <taxon>Bacillati</taxon>
        <taxon>Bacillota</taxon>
        <taxon>Clostridia</taxon>
        <taxon>Eubacteriales</taxon>
        <taxon>Oscillospiraceae</taxon>
        <taxon>Ruminiclostridium</taxon>
    </lineage>
</organism>
<dbReference type="EMBL" id="CP001348">
    <property type="protein sequence ID" value="ACL75804.1"/>
    <property type="molecule type" value="Genomic_DNA"/>
</dbReference>
<dbReference type="InterPro" id="IPR029144">
    <property type="entry name" value="Thr_synth_N"/>
</dbReference>
<dbReference type="HOGENOM" id="CLU_015170_3_1_9"/>
<dbReference type="STRING" id="394503.Ccel_1450"/>
<gene>
    <name evidence="8" type="ordered locus">Ccel_1450</name>
</gene>
<evidence type="ECO:0000256" key="1">
    <source>
        <dbReference type="ARBA" id="ARBA00001933"/>
    </source>
</evidence>
<dbReference type="Pfam" id="PF00291">
    <property type="entry name" value="PALP"/>
    <property type="match status" value="1"/>
</dbReference>
<dbReference type="Pfam" id="PF24857">
    <property type="entry name" value="THR4_C"/>
    <property type="match status" value="1"/>
</dbReference>
<dbReference type="KEGG" id="cce:Ccel_1450"/>
<accession>B8I1X8</accession>
<evidence type="ECO:0000313" key="8">
    <source>
        <dbReference type="EMBL" id="ACL75804.1"/>
    </source>
</evidence>
<evidence type="ECO:0000256" key="4">
    <source>
        <dbReference type="NCBIfam" id="TIGR00260"/>
    </source>
</evidence>
<feature type="modified residue" description="N6-(pyridoxal phosphate)lysine" evidence="5">
    <location>
        <position position="113"/>
    </location>
</feature>
<dbReference type="Pfam" id="PF14821">
    <property type="entry name" value="Thr_synth_N"/>
    <property type="match status" value="1"/>
</dbReference>
<comment type="cofactor">
    <cofactor evidence="1 5">
        <name>pyridoxal 5'-phosphate</name>
        <dbReference type="ChEBI" id="CHEBI:597326"/>
    </cofactor>
</comment>
<dbReference type="SUPFAM" id="SSF53686">
    <property type="entry name" value="Tryptophan synthase beta subunit-like PLP-dependent enzymes"/>
    <property type="match status" value="1"/>
</dbReference>
<dbReference type="GO" id="GO:0004795">
    <property type="term" value="F:threonine synthase activity"/>
    <property type="evidence" value="ECO:0007669"/>
    <property type="project" value="UniProtKB-UniRule"/>
</dbReference>
<feature type="domain" description="Threonine synthase N-terminal" evidence="7">
    <location>
        <begin position="3"/>
        <end position="79"/>
    </location>
</feature>
<evidence type="ECO:0000259" key="7">
    <source>
        <dbReference type="Pfam" id="PF14821"/>
    </source>
</evidence>
<dbReference type="Gene3D" id="3.90.1380.10">
    <property type="entry name" value="Threonine synthase, N-terminal domain"/>
    <property type="match status" value="1"/>
</dbReference>
<reference evidence="8 9" key="1">
    <citation type="submission" date="2009-01" db="EMBL/GenBank/DDBJ databases">
        <title>Complete sequence of Clostridium cellulolyticum H10.</title>
        <authorList>
            <consortium name="US DOE Joint Genome Institute"/>
            <person name="Lucas S."/>
            <person name="Copeland A."/>
            <person name="Lapidus A."/>
            <person name="Glavina del Rio T."/>
            <person name="Dalin E."/>
            <person name="Tice H."/>
            <person name="Bruce D."/>
            <person name="Goodwin L."/>
            <person name="Pitluck S."/>
            <person name="Chertkov O."/>
            <person name="Saunders E."/>
            <person name="Brettin T."/>
            <person name="Detter J.C."/>
            <person name="Han C."/>
            <person name="Larimer F."/>
            <person name="Land M."/>
            <person name="Hauser L."/>
            <person name="Kyrpides N."/>
            <person name="Ivanova N."/>
            <person name="Zhou J."/>
            <person name="Richardson P."/>
        </authorList>
    </citation>
    <scope>NUCLEOTIDE SEQUENCE [LARGE SCALE GENOMIC DNA]</scope>
    <source>
        <strain evidence="9">ATCC 35319 / DSM 5812 / JCM 6584 / H10</strain>
    </source>
</reference>
<dbReference type="InterPro" id="IPR004450">
    <property type="entry name" value="Thr_synthase-like"/>
</dbReference>
<evidence type="ECO:0000259" key="6">
    <source>
        <dbReference type="Pfam" id="PF00291"/>
    </source>
</evidence>
<sequence length="507" mass="56326">MLYRSTRGSCRSVSAAEAIKRGIAADGGLFVPEKTVQFNLEQIALMSEMSYQERAVKILEGYLDDYTNEELLECVNKAYTAEKFETNDIAPLHKLYDSVNILELWHGPTSAFKDMALQILPHFLVKALKKTGEKEEIVILVATSGDTGKAALEGFKDVIGTKIIVFFPSEGVSQVQKMQMVTQEGSNVYAIAVDGNFDDAQNGVKRIFGDEDVTALMEEHGYKFSSANSINWGRLVPQIVYYFSAYADMIKNGEIKAGEKINFVVPTGNFGNILAAYYAMQMGLPVNKLICASNDNNVLTDFINTGEYNKNREFKKTLSPSMDILISSNLERLLYLITGDNAEKVCEWMNQLKNVGSYSVDQDTKKKIQSIFWAGYTNDSDTLKTIESVYQETGYVLDTHTAVAVDVYDKYVISTSDVTKAVIVSTASPFKFNDSVLKAIAGEEAIKGKTEFELLSVLSEKSGLKIPAPLKELDKKPVLHKEFCEPINMIGKVKEALKIQENIKTAK</sequence>
<dbReference type="Gene3D" id="3.40.50.1100">
    <property type="match status" value="2"/>
</dbReference>
<dbReference type="AlphaFoldDB" id="B8I1X8"/>
<name>B8I1X8_RUMCH</name>
<dbReference type="InterPro" id="IPR036052">
    <property type="entry name" value="TrpB-like_PALP_sf"/>
</dbReference>
<dbReference type="EC" id="4.2.3.1" evidence="4"/>
<evidence type="ECO:0000256" key="5">
    <source>
        <dbReference type="PIRSR" id="PIRSR604450-51"/>
    </source>
</evidence>
<evidence type="ECO:0000256" key="3">
    <source>
        <dbReference type="ARBA" id="ARBA00022898"/>
    </source>
</evidence>
<dbReference type="Proteomes" id="UP000001349">
    <property type="component" value="Chromosome"/>
</dbReference>
<feature type="domain" description="Tryptophan synthase beta chain-like PALP" evidence="6">
    <location>
        <begin position="105"/>
        <end position="340"/>
    </location>
</feature>
<dbReference type="InterPro" id="IPR001926">
    <property type="entry name" value="TrpB-like_PALP"/>
</dbReference>